<dbReference type="OrthoDB" id="1689280at2"/>
<feature type="compositionally biased region" description="Polar residues" evidence="1">
    <location>
        <begin position="355"/>
        <end position="370"/>
    </location>
</feature>
<feature type="chain" id="PRO_5016970764" description="EF-hand domain-containing protein" evidence="3">
    <location>
        <begin position="28"/>
        <end position="474"/>
    </location>
</feature>
<protein>
    <recommendedName>
        <fullName evidence="6">EF-hand domain-containing protein</fullName>
    </recommendedName>
</protein>
<evidence type="ECO:0000313" key="5">
    <source>
        <dbReference type="Proteomes" id="UP000255124"/>
    </source>
</evidence>
<feature type="transmembrane region" description="Helical" evidence="2">
    <location>
        <begin position="448"/>
        <end position="466"/>
    </location>
</feature>
<reference evidence="4 5" key="1">
    <citation type="submission" date="2018-06" db="EMBL/GenBank/DDBJ databases">
        <authorList>
            <consortium name="Pathogen Informatics"/>
            <person name="Doyle S."/>
        </authorList>
    </citation>
    <scope>NUCLEOTIDE SEQUENCE [LARGE SCALE GENOMIC DNA]</scope>
    <source>
        <strain evidence="4 5">NCTC9810</strain>
    </source>
</reference>
<feature type="region of interest" description="Disordered" evidence="1">
    <location>
        <begin position="235"/>
        <end position="329"/>
    </location>
</feature>
<dbReference type="PROSITE" id="PS00018">
    <property type="entry name" value="EF_HAND_1"/>
    <property type="match status" value="1"/>
</dbReference>
<feature type="compositionally biased region" description="Polar residues" evidence="1">
    <location>
        <begin position="274"/>
        <end position="291"/>
    </location>
</feature>
<evidence type="ECO:0000256" key="1">
    <source>
        <dbReference type="SAM" id="MobiDB-lite"/>
    </source>
</evidence>
<keyword evidence="2" id="KW-0812">Transmembrane</keyword>
<dbReference type="AlphaFoldDB" id="A0A380WWN3"/>
<evidence type="ECO:0000256" key="2">
    <source>
        <dbReference type="SAM" id="Phobius"/>
    </source>
</evidence>
<feature type="compositionally biased region" description="Basic and acidic residues" evidence="1">
    <location>
        <begin position="374"/>
        <end position="420"/>
    </location>
</feature>
<dbReference type="EMBL" id="UFTA01000002">
    <property type="protein sequence ID" value="SUU93487.1"/>
    <property type="molecule type" value="Genomic_DNA"/>
</dbReference>
<feature type="signal peptide" evidence="3">
    <location>
        <begin position="1"/>
        <end position="27"/>
    </location>
</feature>
<dbReference type="RefSeq" id="WP_115595945.1">
    <property type="nucleotide sequence ID" value="NZ_UFTA01000002.1"/>
</dbReference>
<accession>A0A380WWN3</accession>
<keyword evidence="2" id="KW-1133">Transmembrane helix</keyword>
<dbReference type="Proteomes" id="UP000255124">
    <property type="component" value="Unassembled WGS sequence"/>
</dbReference>
<sequence length="474" mass="52945">MKIKKYSKILALSLAIGLIAPTTKSFASESAKKIEEINTLENFDKASKSEIEAYQNLLEEKNNNINEDPNLDQGLGNIAKNFGEEYKLRYDLKVNIELIKKLDKQNFAEVIKDSEKILNSDDLEKVKAQSDYLQLLISHKQADNQVALTDQEIQSIGEATTAFIEEGRLFLDEDNNNNEDIDQAIKAIQNSKNYYLADEKQQAKYDKLLKVASENKENPKANELLKEFLASPDKENFKIPDSLDSEEESEIANQNFTAGNTGSSEDKLEEESQTIENPSQATGNTANQSESAFIKNDKTSSKYKELSDAQKRELDAIDTNKDGKLSNEELDASANYTSNLGSDSWLYPFTEKALSESNTDGSQTDNGAENTNDEVSKDSENPRQEKEVPKTVTIDKETKSPELADEDKAKKNSEENKEENFNETEANQTVAPRENTNAASVVKTGIKSLGYVVGILIIALGAYYFLSKNQKNKK</sequence>
<evidence type="ECO:0000256" key="3">
    <source>
        <dbReference type="SAM" id="SignalP"/>
    </source>
</evidence>
<keyword evidence="3" id="KW-0732">Signal</keyword>
<evidence type="ECO:0008006" key="6">
    <source>
        <dbReference type="Google" id="ProtNLM"/>
    </source>
</evidence>
<dbReference type="InterPro" id="IPR018247">
    <property type="entry name" value="EF_Hand_1_Ca_BS"/>
</dbReference>
<feature type="compositionally biased region" description="Basic and acidic residues" evidence="1">
    <location>
        <begin position="295"/>
        <end position="327"/>
    </location>
</feature>
<proteinExistence type="predicted"/>
<name>A0A380WWN3_9FIRM</name>
<feature type="region of interest" description="Disordered" evidence="1">
    <location>
        <begin position="354"/>
        <end position="432"/>
    </location>
</feature>
<organism evidence="4 5">
    <name type="scientific">Anaerococcus octavius</name>
    <dbReference type="NCBI Taxonomy" id="54007"/>
    <lineage>
        <taxon>Bacteria</taxon>
        <taxon>Bacillati</taxon>
        <taxon>Bacillota</taxon>
        <taxon>Tissierellia</taxon>
        <taxon>Tissierellales</taxon>
        <taxon>Peptoniphilaceae</taxon>
        <taxon>Anaerococcus</taxon>
    </lineage>
</organism>
<gene>
    <name evidence="4" type="ORF">NCTC9810_01848</name>
</gene>
<keyword evidence="2" id="KW-0472">Membrane</keyword>
<evidence type="ECO:0000313" key="4">
    <source>
        <dbReference type="EMBL" id="SUU93487.1"/>
    </source>
</evidence>
<feature type="compositionally biased region" description="Polar residues" evidence="1">
    <location>
        <begin position="251"/>
        <end position="263"/>
    </location>
</feature>